<comment type="similarity">
    <text evidence="1">Belongs to the LysR transcriptional regulatory family.</text>
</comment>
<dbReference type="SUPFAM" id="SSF46785">
    <property type="entry name" value="Winged helix' DNA-binding domain"/>
    <property type="match status" value="1"/>
</dbReference>
<protein>
    <submittedName>
        <fullName evidence="6">LysR family transcriptional regulator</fullName>
    </submittedName>
</protein>
<dbReference type="FunFam" id="1.10.10.10:FF:000001">
    <property type="entry name" value="LysR family transcriptional regulator"/>
    <property type="match status" value="1"/>
</dbReference>
<dbReference type="PANTHER" id="PTHR30126">
    <property type="entry name" value="HTH-TYPE TRANSCRIPTIONAL REGULATOR"/>
    <property type="match status" value="1"/>
</dbReference>
<dbReference type="Gene3D" id="3.40.190.290">
    <property type="match status" value="1"/>
</dbReference>
<keyword evidence="7" id="KW-1185">Reference proteome</keyword>
<keyword evidence="3" id="KW-0238">DNA-binding</keyword>
<dbReference type="InterPro" id="IPR036390">
    <property type="entry name" value="WH_DNA-bd_sf"/>
</dbReference>
<proteinExistence type="inferred from homology"/>
<dbReference type="RefSeq" id="WP_151002668.1">
    <property type="nucleotide sequence ID" value="NZ_BPQY01000013.1"/>
</dbReference>
<dbReference type="PROSITE" id="PS50931">
    <property type="entry name" value="HTH_LYSR"/>
    <property type="match status" value="1"/>
</dbReference>
<evidence type="ECO:0000313" key="6">
    <source>
        <dbReference type="EMBL" id="KAB1076550.1"/>
    </source>
</evidence>
<dbReference type="SUPFAM" id="SSF53850">
    <property type="entry name" value="Periplasmic binding protein-like II"/>
    <property type="match status" value="1"/>
</dbReference>
<keyword evidence="4" id="KW-0804">Transcription</keyword>
<dbReference type="Pfam" id="PF00126">
    <property type="entry name" value="HTH_1"/>
    <property type="match status" value="1"/>
</dbReference>
<dbReference type="OrthoDB" id="9803735at2"/>
<evidence type="ECO:0000313" key="7">
    <source>
        <dbReference type="Proteomes" id="UP000474159"/>
    </source>
</evidence>
<dbReference type="GO" id="GO:0000976">
    <property type="term" value="F:transcription cis-regulatory region binding"/>
    <property type="evidence" value="ECO:0007669"/>
    <property type="project" value="TreeGrafter"/>
</dbReference>
<dbReference type="GO" id="GO:0003700">
    <property type="term" value="F:DNA-binding transcription factor activity"/>
    <property type="evidence" value="ECO:0007669"/>
    <property type="project" value="InterPro"/>
</dbReference>
<gene>
    <name evidence="6" type="ORF">F6X53_22880</name>
</gene>
<evidence type="ECO:0000256" key="1">
    <source>
        <dbReference type="ARBA" id="ARBA00009437"/>
    </source>
</evidence>
<dbReference type="CDD" id="cd05466">
    <property type="entry name" value="PBP2_LTTR_substrate"/>
    <property type="match status" value="1"/>
</dbReference>
<keyword evidence="2" id="KW-0805">Transcription regulation</keyword>
<sequence>MNLFQLRAFDAVSREGSFTRAAKRLCISQPAVTGHIKALEERYDLVLFRRTARSVALTPQGHALAALTGPLFGLVEQAEDLLLANRALVSGRIEIAVDGPHVVMPLLARLRESHPGITVSLILGNAAETCEALLAERASIGVVTEVQPHPDLHIEEIAASRICVVLPRGHALADEAEIDLRRLDGAAMVLREPTSVTRRTFDAACRRRGVAPAILMELDSREAVIEAAAAGLGLGIVSSLERGEDARIRAVPIAGPDLVNRHAIACLARRRNLRLIRAVFDLARSLGPHNRDAGRDRGGMSPGKHA</sequence>
<dbReference type="PANTHER" id="PTHR30126:SF94">
    <property type="entry name" value="LYSR FAMILY TRANSCRIPTIONAL REGULATOR"/>
    <property type="match status" value="1"/>
</dbReference>
<dbReference type="InterPro" id="IPR000847">
    <property type="entry name" value="LysR_HTH_N"/>
</dbReference>
<evidence type="ECO:0000256" key="4">
    <source>
        <dbReference type="ARBA" id="ARBA00023163"/>
    </source>
</evidence>
<accession>A0A6L3SVJ0</accession>
<organism evidence="6 7">
    <name type="scientific">Methylobacterium soli</name>
    <dbReference type="NCBI Taxonomy" id="553447"/>
    <lineage>
        <taxon>Bacteria</taxon>
        <taxon>Pseudomonadati</taxon>
        <taxon>Pseudomonadota</taxon>
        <taxon>Alphaproteobacteria</taxon>
        <taxon>Hyphomicrobiales</taxon>
        <taxon>Methylobacteriaceae</taxon>
        <taxon>Methylobacterium</taxon>
    </lineage>
</organism>
<dbReference type="InterPro" id="IPR036388">
    <property type="entry name" value="WH-like_DNA-bd_sf"/>
</dbReference>
<dbReference type="PRINTS" id="PR00039">
    <property type="entry name" value="HTHLYSR"/>
</dbReference>
<dbReference type="Gene3D" id="1.10.10.10">
    <property type="entry name" value="Winged helix-like DNA-binding domain superfamily/Winged helix DNA-binding domain"/>
    <property type="match status" value="1"/>
</dbReference>
<evidence type="ECO:0000259" key="5">
    <source>
        <dbReference type="PROSITE" id="PS50931"/>
    </source>
</evidence>
<dbReference type="EMBL" id="VZZK01000029">
    <property type="protein sequence ID" value="KAB1076550.1"/>
    <property type="molecule type" value="Genomic_DNA"/>
</dbReference>
<dbReference type="InterPro" id="IPR005119">
    <property type="entry name" value="LysR_subst-bd"/>
</dbReference>
<reference evidence="6 7" key="1">
    <citation type="submission" date="2019-09" db="EMBL/GenBank/DDBJ databases">
        <title>YIM 48816 draft genome.</title>
        <authorList>
            <person name="Jiang L."/>
        </authorList>
    </citation>
    <scope>NUCLEOTIDE SEQUENCE [LARGE SCALE GENOMIC DNA]</scope>
    <source>
        <strain evidence="6 7">YIM 48816</strain>
    </source>
</reference>
<name>A0A6L3SVJ0_9HYPH</name>
<dbReference type="Proteomes" id="UP000474159">
    <property type="component" value="Unassembled WGS sequence"/>
</dbReference>
<evidence type="ECO:0000256" key="3">
    <source>
        <dbReference type="ARBA" id="ARBA00023125"/>
    </source>
</evidence>
<dbReference type="AlphaFoldDB" id="A0A6L3SVJ0"/>
<dbReference type="Pfam" id="PF03466">
    <property type="entry name" value="LysR_substrate"/>
    <property type="match status" value="1"/>
</dbReference>
<evidence type="ECO:0000256" key="2">
    <source>
        <dbReference type="ARBA" id="ARBA00023015"/>
    </source>
</evidence>
<comment type="caution">
    <text evidence="6">The sequence shown here is derived from an EMBL/GenBank/DDBJ whole genome shotgun (WGS) entry which is preliminary data.</text>
</comment>
<feature type="domain" description="HTH lysR-type" evidence="5">
    <location>
        <begin position="1"/>
        <end position="58"/>
    </location>
</feature>